<name>A0A395N105_9HYPO</name>
<keyword evidence="2" id="KW-1185">Reference proteome</keyword>
<sequence>MSALLASVLPVYRLKVQLRMTRGMFDLVAQVIYPDVPFTYHGSRVTNNSEFKSAFIRFQDSWVFEDPKAGSKRSHHQVKVGLDLLNGSVQDLHIDPKKSQSLRPMRRTSVLHVVGDINFGNHLRKVTEEPLFKVENSAGEMSFTKLSALRFTVA</sequence>
<dbReference type="Proteomes" id="UP000265631">
    <property type="component" value="Unassembled WGS sequence"/>
</dbReference>
<keyword evidence="1" id="KW-0067">ATP-binding</keyword>
<proteinExistence type="predicted"/>
<evidence type="ECO:0000313" key="1">
    <source>
        <dbReference type="EMBL" id="RFN53453.1"/>
    </source>
</evidence>
<dbReference type="STRING" id="2594813.A0A395N105"/>
<reference evidence="1 2" key="1">
    <citation type="journal article" date="2018" name="PLoS Pathog.">
        <title>Evolution of structural diversity of trichothecenes, a family of toxins produced by plant pathogenic and entomopathogenic fungi.</title>
        <authorList>
            <person name="Proctor R.H."/>
            <person name="McCormick S.P."/>
            <person name="Kim H.S."/>
            <person name="Cardoza R.E."/>
            <person name="Stanley A.M."/>
            <person name="Lindo L."/>
            <person name="Kelly A."/>
            <person name="Brown D.W."/>
            <person name="Lee T."/>
            <person name="Vaughan M.M."/>
            <person name="Alexander N.J."/>
            <person name="Busman M."/>
            <person name="Gutierrez S."/>
        </authorList>
    </citation>
    <scope>NUCLEOTIDE SEQUENCE [LARGE SCALE GENOMIC DNA]</scope>
    <source>
        <strain evidence="1 2">NRRL 13405</strain>
    </source>
</reference>
<dbReference type="AlphaFoldDB" id="A0A395N105"/>
<gene>
    <name evidence="1" type="ORF">FIE12Z_2278</name>
</gene>
<keyword evidence="1" id="KW-0378">Hydrolase</keyword>
<dbReference type="EMBL" id="PXXK01000042">
    <property type="protein sequence ID" value="RFN53453.1"/>
    <property type="molecule type" value="Genomic_DNA"/>
</dbReference>
<organism evidence="1 2">
    <name type="scientific">Fusarium flagelliforme</name>
    <dbReference type="NCBI Taxonomy" id="2675880"/>
    <lineage>
        <taxon>Eukaryota</taxon>
        <taxon>Fungi</taxon>
        <taxon>Dikarya</taxon>
        <taxon>Ascomycota</taxon>
        <taxon>Pezizomycotina</taxon>
        <taxon>Sordariomycetes</taxon>
        <taxon>Hypocreomycetidae</taxon>
        <taxon>Hypocreales</taxon>
        <taxon>Nectriaceae</taxon>
        <taxon>Fusarium</taxon>
        <taxon>Fusarium incarnatum-equiseti species complex</taxon>
    </lineage>
</organism>
<keyword evidence="1" id="KW-0347">Helicase</keyword>
<dbReference type="GO" id="GO:0004386">
    <property type="term" value="F:helicase activity"/>
    <property type="evidence" value="ECO:0007669"/>
    <property type="project" value="UniProtKB-KW"/>
</dbReference>
<accession>A0A395N105</accession>
<evidence type="ECO:0000313" key="2">
    <source>
        <dbReference type="Proteomes" id="UP000265631"/>
    </source>
</evidence>
<protein>
    <submittedName>
        <fullName evidence="1">DNA helicase</fullName>
    </submittedName>
</protein>
<comment type="caution">
    <text evidence="1">The sequence shown here is derived from an EMBL/GenBank/DDBJ whole genome shotgun (WGS) entry which is preliminary data.</text>
</comment>
<keyword evidence="1" id="KW-0547">Nucleotide-binding</keyword>